<sequence>MDRLIRHHEETIRDEEAGFRPDRSTVDQAYGSQLFTFDTLCDNRSGLLTQLGDLKFLTNCGYGRVRFLGH</sequence>
<protein>
    <recommendedName>
        <fullName evidence="3">Reverse transcriptase domain-containing protein</fullName>
    </recommendedName>
</protein>
<evidence type="ECO:0000313" key="2">
    <source>
        <dbReference type="Proteomes" id="UP001303046"/>
    </source>
</evidence>
<keyword evidence="2" id="KW-1185">Reference proteome</keyword>
<evidence type="ECO:0008006" key="3">
    <source>
        <dbReference type="Google" id="ProtNLM"/>
    </source>
</evidence>
<comment type="caution">
    <text evidence="1">The sequence shown here is derived from an EMBL/GenBank/DDBJ whole genome shotgun (WGS) entry which is preliminary data.</text>
</comment>
<reference evidence="1 2" key="1">
    <citation type="submission" date="2023-08" db="EMBL/GenBank/DDBJ databases">
        <title>A Necator americanus chromosomal reference genome.</title>
        <authorList>
            <person name="Ilik V."/>
            <person name="Petrzelkova K.J."/>
            <person name="Pardy F."/>
            <person name="Fuh T."/>
            <person name="Niatou-Singa F.S."/>
            <person name="Gouil Q."/>
            <person name="Baker L."/>
            <person name="Ritchie M.E."/>
            <person name="Jex A.R."/>
            <person name="Gazzola D."/>
            <person name="Li H."/>
            <person name="Toshio Fujiwara R."/>
            <person name="Zhan B."/>
            <person name="Aroian R.V."/>
            <person name="Pafco B."/>
            <person name="Schwarz E.M."/>
        </authorList>
    </citation>
    <scope>NUCLEOTIDE SEQUENCE [LARGE SCALE GENOMIC DNA]</scope>
    <source>
        <strain evidence="1 2">Aroian</strain>
        <tissue evidence="1">Whole animal</tissue>
    </source>
</reference>
<gene>
    <name evidence="1" type="primary">Necator_chrII.g6325</name>
    <name evidence="1" type="ORF">RB195_018532</name>
</gene>
<name>A0ABR1CA71_NECAM</name>
<dbReference type="EMBL" id="JAVFWL010000002">
    <property type="protein sequence ID" value="KAK6735379.1"/>
    <property type="molecule type" value="Genomic_DNA"/>
</dbReference>
<organism evidence="1 2">
    <name type="scientific">Necator americanus</name>
    <name type="common">Human hookworm</name>
    <dbReference type="NCBI Taxonomy" id="51031"/>
    <lineage>
        <taxon>Eukaryota</taxon>
        <taxon>Metazoa</taxon>
        <taxon>Ecdysozoa</taxon>
        <taxon>Nematoda</taxon>
        <taxon>Chromadorea</taxon>
        <taxon>Rhabditida</taxon>
        <taxon>Rhabditina</taxon>
        <taxon>Rhabditomorpha</taxon>
        <taxon>Strongyloidea</taxon>
        <taxon>Ancylostomatidae</taxon>
        <taxon>Bunostominae</taxon>
        <taxon>Necator</taxon>
    </lineage>
</organism>
<dbReference type="Proteomes" id="UP001303046">
    <property type="component" value="Unassembled WGS sequence"/>
</dbReference>
<accession>A0ABR1CA71</accession>
<evidence type="ECO:0000313" key="1">
    <source>
        <dbReference type="EMBL" id="KAK6735379.1"/>
    </source>
</evidence>
<proteinExistence type="predicted"/>